<proteinExistence type="inferred from homology"/>
<evidence type="ECO:0000256" key="1">
    <source>
        <dbReference type="ARBA" id="ARBA00001946"/>
    </source>
</evidence>
<evidence type="ECO:0000259" key="10">
    <source>
        <dbReference type="Pfam" id="PF00535"/>
    </source>
</evidence>
<evidence type="ECO:0000256" key="9">
    <source>
        <dbReference type="ARBA" id="ARBA00048997"/>
    </source>
</evidence>
<accession>A0A8J6LIL8</accession>
<dbReference type="Pfam" id="PF00535">
    <property type="entry name" value="Glycos_transf_2"/>
    <property type="match status" value="1"/>
</dbReference>
<keyword evidence="5" id="KW-0460">Magnesium</keyword>
<dbReference type="Proteomes" id="UP000657177">
    <property type="component" value="Unassembled WGS sequence"/>
</dbReference>
<dbReference type="EC" id="2.4.1.266" evidence="6"/>
<comment type="similarity">
    <text evidence="2">Belongs to the glycosyltransferase 2 family.</text>
</comment>
<evidence type="ECO:0000256" key="3">
    <source>
        <dbReference type="ARBA" id="ARBA00022676"/>
    </source>
</evidence>
<evidence type="ECO:0000256" key="7">
    <source>
        <dbReference type="ARBA" id="ARBA00040894"/>
    </source>
</evidence>
<dbReference type="PANTHER" id="PTHR48090:SF10">
    <property type="entry name" value="GLUCOSYL-3-PHOSPHOGLYCERATE SYNTHASE"/>
    <property type="match status" value="1"/>
</dbReference>
<evidence type="ECO:0000256" key="4">
    <source>
        <dbReference type="ARBA" id="ARBA00022679"/>
    </source>
</evidence>
<evidence type="ECO:0000313" key="11">
    <source>
        <dbReference type="EMBL" id="MBA2132796.1"/>
    </source>
</evidence>
<evidence type="ECO:0000256" key="5">
    <source>
        <dbReference type="ARBA" id="ARBA00022842"/>
    </source>
</evidence>
<dbReference type="InterPro" id="IPR029044">
    <property type="entry name" value="Nucleotide-diphossugar_trans"/>
</dbReference>
<dbReference type="CDD" id="cd04179">
    <property type="entry name" value="DPM_DPG-synthase_like"/>
    <property type="match status" value="1"/>
</dbReference>
<comment type="catalytic activity">
    <reaction evidence="9">
        <text>an NDP-alpha-D-glucose + (2R)-3-phosphoglycerate = (2R)-2-O-(alpha-D-glucopyranosyl)-3-phospho-glycerate + a ribonucleoside 5'-diphosphate + H(+)</text>
        <dbReference type="Rhea" id="RHEA:47244"/>
        <dbReference type="ChEBI" id="CHEBI:15378"/>
        <dbReference type="ChEBI" id="CHEBI:57930"/>
        <dbReference type="ChEBI" id="CHEBI:58272"/>
        <dbReference type="ChEBI" id="CHEBI:62600"/>
        <dbReference type="ChEBI" id="CHEBI:76533"/>
        <dbReference type="EC" id="2.4.1.266"/>
    </reaction>
    <physiologicalReaction direction="left-to-right" evidence="9">
        <dbReference type="Rhea" id="RHEA:47245"/>
    </physiologicalReaction>
</comment>
<dbReference type="InterPro" id="IPR001173">
    <property type="entry name" value="Glyco_trans_2-like"/>
</dbReference>
<sequence length="214" mass="23236">MRLEVAAVIPAYNEAKNIGRVLAPLRGCSELSQVIVVSDGSTDQTAAVARKMGAQVIELPKNKGKGAAVMAGVAATTAEVILLLDADLIGLTAQHVKTLLEPIFTQEAMMTIGCFSGGRLATDLSQHMAPKLNGQRAIRRELLVAHPELAQSGYGFEVVMNRLAQVNRYKVVWVDLPHLSQVLKEEKLGLARGVAARMRMYWQILRALVTVKLQ</sequence>
<comment type="caution">
    <text evidence="11">The sequence shown here is derived from an EMBL/GenBank/DDBJ whole genome shotgun (WGS) entry which is preliminary data.</text>
</comment>
<dbReference type="Gene3D" id="3.90.550.10">
    <property type="entry name" value="Spore Coat Polysaccharide Biosynthesis Protein SpsA, Chain A"/>
    <property type="match status" value="1"/>
</dbReference>
<keyword evidence="4" id="KW-0808">Transferase</keyword>
<evidence type="ECO:0000256" key="2">
    <source>
        <dbReference type="ARBA" id="ARBA00006739"/>
    </source>
</evidence>
<evidence type="ECO:0000256" key="8">
    <source>
        <dbReference type="ARBA" id="ARBA00048689"/>
    </source>
</evidence>
<evidence type="ECO:0000313" key="12">
    <source>
        <dbReference type="Proteomes" id="UP000657177"/>
    </source>
</evidence>
<dbReference type="PANTHER" id="PTHR48090">
    <property type="entry name" value="UNDECAPRENYL-PHOSPHATE 4-DEOXY-4-FORMAMIDO-L-ARABINOSE TRANSFERASE-RELATED"/>
    <property type="match status" value="1"/>
</dbReference>
<name>A0A8J6LIL8_9FIRM</name>
<comment type="cofactor">
    <cofactor evidence="1">
        <name>Mg(2+)</name>
        <dbReference type="ChEBI" id="CHEBI:18420"/>
    </cofactor>
</comment>
<dbReference type="AlphaFoldDB" id="A0A8J6LIL8"/>
<comment type="catalytic activity">
    <reaction evidence="8">
        <text>(2R)-3-phosphoglycerate + UDP-alpha-D-glucose = (2R)-2-O-(alpha-D-glucopyranosyl)-3-phospho-glycerate + UDP + H(+)</text>
        <dbReference type="Rhea" id="RHEA:31319"/>
        <dbReference type="ChEBI" id="CHEBI:15378"/>
        <dbReference type="ChEBI" id="CHEBI:58223"/>
        <dbReference type="ChEBI" id="CHEBI:58272"/>
        <dbReference type="ChEBI" id="CHEBI:58885"/>
        <dbReference type="ChEBI" id="CHEBI:62600"/>
        <dbReference type="EC" id="2.4.1.266"/>
    </reaction>
    <physiologicalReaction direction="left-to-right" evidence="8">
        <dbReference type="Rhea" id="RHEA:31320"/>
    </physiologicalReaction>
</comment>
<keyword evidence="3" id="KW-0328">Glycosyltransferase</keyword>
<evidence type="ECO:0000256" key="6">
    <source>
        <dbReference type="ARBA" id="ARBA00039022"/>
    </source>
</evidence>
<protein>
    <recommendedName>
        <fullName evidence="7">Glucosyl-3-phosphoglycerate synthase</fullName>
        <ecNumber evidence="6">2.4.1.266</ecNumber>
    </recommendedName>
</protein>
<organism evidence="11 12">
    <name type="scientific">Capillibacterium thermochitinicola</name>
    <dbReference type="NCBI Taxonomy" id="2699427"/>
    <lineage>
        <taxon>Bacteria</taxon>
        <taxon>Bacillati</taxon>
        <taxon>Bacillota</taxon>
        <taxon>Capillibacterium</taxon>
    </lineage>
</organism>
<dbReference type="EMBL" id="JAAKDE010000008">
    <property type="protein sequence ID" value="MBA2132796.1"/>
    <property type="molecule type" value="Genomic_DNA"/>
</dbReference>
<gene>
    <name evidence="11" type="ORF">G5B42_04460</name>
</gene>
<keyword evidence="12" id="KW-1185">Reference proteome</keyword>
<dbReference type="GO" id="GO:0016757">
    <property type="term" value="F:glycosyltransferase activity"/>
    <property type="evidence" value="ECO:0007669"/>
    <property type="project" value="UniProtKB-KW"/>
</dbReference>
<dbReference type="SUPFAM" id="SSF53448">
    <property type="entry name" value="Nucleotide-diphospho-sugar transferases"/>
    <property type="match status" value="1"/>
</dbReference>
<reference evidence="11" key="1">
    <citation type="submission" date="2020-06" db="EMBL/GenBank/DDBJ databases">
        <title>Novel chitinolytic bacterium.</title>
        <authorList>
            <person name="Ungkulpasvich U."/>
            <person name="Kosugi A."/>
            <person name="Uke A."/>
        </authorList>
    </citation>
    <scope>NUCLEOTIDE SEQUENCE</scope>
    <source>
        <strain evidence="11">UUS1-1</strain>
    </source>
</reference>
<dbReference type="InterPro" id="IPR050256">
    <property type="entry name" value="Glycosyltransferase_2"/>
</dbReference>
<feature type="domain" description="Glycosyltransferase 2-like" evidence="10">
    <location>
        <begin position="8"/>
        <end position="127"/>
    </location>
</feature>